<comment type="subcellular location">
    <subcellularLocation>
        <location evidence="1">Nucleus</location>
    </subcellularLocation>
</comment>
<accession>A0A8K0TIL6</accession>
<dbReference type="InterPro" id="IPR019331">
    <property type="entry name" value="FAM192A/Fyv6_N"/>
</dbReference>
<dbReference type="AlphaFoldDB" id="A0A8K0TIL6"/>
<keyword evidence="2" id="KW-0539">Nucleus</keyword>
<evidence type="ECO:0000313" key="6">
    <source>
        <dbReference type="Proteomes" id="UP000813385"/>
    </source>
</evidence>
<dbReference type="PANTHER" id="PTHR13495">
    <property type="entry name" value="NEFA-INTERACTING NUCLEAR PROTEIN NIP30"/>
    <property type="match status" value="1"/>
</dbReference>
<protein>
    <submittedName>
        <fullName evidence="5">N-terminal domain of NEFA-interacting nuclear protein NIP30-domain-containing protein</fullName>
    </submittedName>
</protein>
<keyword evidence="6" id="KW-1185">Reference proteome</keyword>
<evidence type="ECO:0000256" key="3">
    <source>
        <dbReference type="SAM" id="MobiDB-lite"/>
    </source>
</evidence>
<dbReference type="InterPro" id="IPR039845">
    <property type="entry name" value="FAM192A"/>
</dbReference>
<proteinExistence type="predicted"/>
<organism evidence="5 6">
    <name type="scientific">Plectosphaerella cucumerina</name>
    <dbReference type="NCBI Taxonomy" id="40658"/>
    <lineage>
        <taxon>Eukaryota</taxon>
        <taxon>Fungi</taxon>
        <taxon>Dikarya</taxon>
        <taxon>Ascomycota</taxon>
        <taxon>Pezizomycotina</taxon>
        <taxon>Sordariomycetes</taxon>
        <taxon>Hypocreomycetidae</taxon>
        <taxon>Glomerellales</taxon>
        <taxon>Plectosphaerellaceae</taxon>
        <taxon>Plectosphaerella</taxon>
    </lineage>
</organism>
<feature type="region of interest" description="Disordered" evidence="3">
    <location>
        <begin position="44"/>
        <end position="63"/>
    </location>
</feature>
<sequence>MSSRFISGGKIDAETGENVASSAGEGAVTAAPKLNAEWEAVQKELEAERQRREEARKKAVEGGEQSLYDILQANKAAKQAAFEEQNKLKNQFRALDDDEIDFLDDVKERERREEEKVRMETSEGLKAFREAQKAQEKGEGGAEGTVGDDEWATEWKAGGGKKRKRHVDGVLKGVVKRRTSEAAEVTAPKVEAEVKTKPKPEEVTKASPPAPAPVKPALGLGGYDSDSDA</sequence>
<evidence type="ECO:0000313" key="5">
    <source>
        <dbReference type="EMBL" id="KAH7367088.1"/>
    </source>
</evidence>
<feature type="region of interest" description="Disordered" evidence="3">
    <location>
        <begin position="1"/>
        <end position="26"/>
    </location>
</feature>
<gene>
    <name evidence="5" type="ORF">B0T11DRAFT_336513</name>
</gene>
<feature type="compositionally biased region" description="Basic and acidic residues" evidence="3">
    <location>
        <begin position="109"/>
        <end position="140"/>
    </location>
</feature>
<feature type="domain" description="FAM192A/Fyv6 N-terminal" evidence="4">
    <location>
        <begin position="32"/>
        <end position="129"/>
    </location>
</feature>
<reference evidence="5" key="1">
    <citation type="journal article" date="2021" name="Nat. Commun.">
        <title>Genetic determinants of endophytism in the Arabidopsis root mycobiome.</title>
        <authorList>
            <person name="Mesny F."/>
            <person name="Miyauchi S."/>
            <person name="Thiergart T."/>
            <person name="Pickel B."/>
            <person name="Atanasova L."/>
            <person name="Karlsson M."/>
            <person name="Huettel B."/>
            <person name="Barry K.W."/>
            <person name="Haridas S."/>
            <person name="Chen C."/>
            <person name="Bauer D."/>
            <person name="Andreopoulos W."/>
            <person name="Pangilinan J."/>
            <person name="LaButti K."/>
            <person name="Riley R."/>
            <person name="Lipzen A."/>
            <person name="Clum A."/>
            <person name="Drula E."/>
            <person name="Henrissat B."/>
            <person name="Kohler A."/>
            <person name="Grigoriev I.V."/>
            <person name="Martin F.M."/>
            <person name="Hacquard S."/>
        </authorList>
    </citation>
    <scope>NUCLEOTIDE SEQUENCE</scope>
    <source>
        <strain evidence="5">MPI-CAGE-AT-0016</strain>
    </source>
</reference>
<feature type="compositionally biased region" description="Basic and acidic residues" evidence="3">
    <location>
        <begin position="44"/>
        <end position="61"/>
    </location>
</feature>
<dbReference type="OrthoDB" id="75807at2759"/>
<name>A0A8K0TIL6_9PEZI</name>
<evidence type="ECO:0000256" key="1">
    <source>
        <dbReference type="ARBA" id="ARBA00004123"/>
    </source>
</evidence>
<feature type="region of interest" description="Disordered" evidence="3">
    <location>
        <begin position="109"/>
        <end position="229"/>
    </location>
</feature>
<evidence type="ECO:0000256" key="2">
    <source>
        <dbReference type="ARBA" id="ARBA00023242"/>
    </source>
</evidence>
<dbReference type="Pfam" id="PF10187">
    <property type="entry name" value="FAM192A_Fyv6_N"/>
    <property type="match status" value="1"/>
</dbReference>
<dbReference type="PANTHER" id="PTHR13495:SF0">
    <property type="entry name" value="PSME3-INTERACTING PROTEIN"/>
    <property type="match status" value="1"/>
</dbReference>
<dbReference type="GO" id="GO:0005634">
    <property type="term" value="C:nucleus"/>
    <property type="evidence" value="ECO:0007669"/>
    <property type="project" value="UniProtKB-SubCell"/>
</dbReference>
<dbReference type="EMBL" id="JAGPXD010000002">
    <property type="protein sequence ID" value="KAH7367088.1"/>
    <property type="molecule type" value="Genomic_DNA"/>
</dbReference>
<feature type="compositionally biased region" description="Basic and acidic residues" evidence="3">
    <location>
        <begin position="190"/>
        <end position="204"/>
    </location>
</feature>
<comment type="caution">
    <text evidence="5">The sequence shown here is derived from an EMBL/GenBank/DDBJ whole genome shotgun (WGS) entry which is preliminary data.</text>
</comment>
<evidence type="ECO:0000259" key="4">
    <source>
        <dbReference type="Pfam" id="PF10187"/>
    </source>
</evidence>
<dbReference type="Proteomes" id="UP000813385">
    <property type="component" value="Unassembled WGS sequence"/>
</dbReference>